<organism evidence="2 3">
    <name type="scientific">Liparis tanakae</name>
    <name type="common">Tanaka's snailfish</name>
    <dbReference type="NCBI Taxonomy" id="230148"/>
    <lineage>
        <taxon>Eukaryota</taxon>
        <taxon>Metazoa</taxon>
        <taxon>Chordata</taxon>
        <taxon>Craniata</taxon>
        <taxon>Vertebrata</taxon>
        <taxon>Euteleostomi</taxon>
        <taxon>Actinopterygii</taxon>
        <taxon>Neopterygii</taxon>
        <taxon>Teleostei</taxon>
        <taxon>Neoteleostei</taxon>
        <taxon>Acanthomorphata</taxon>
        <taxon>Eupercaria</taxon>
        <taxon>Perciformes</taxon>
        <taxon>Cottioidei</taxon>
        <taxon>Cottales</taxon>
        <taxon>Liparidae</taxon>
        <taxon>Liparis</taxon>
    </lineage>
</organism>
<accession>A0A4Z2J0I9</accession>
<gene>
    <name evidence="2" type="ORF">EYF80_006021</name>
</gene>
<feature type="region of interest" description="Disordered" evidence="1">
    <location>
        <begin position="19"/>
        <end position="49"/>
    </location>
</feature>
<dbReference type="EMBL" id="SRLO01000031">
    <property type="protein sequence ID" value="TNN83845.1"/>
    <property type="molecule type" value="Genomic_DNA"/>
</dbReference>
<evidence type="ECO:0000313" key="3">
    <source>
        <dbReference type="Proteomes" id="UP000314294"/>
    </source>
</evidence>
<name>A0A4Z2J0I9_9TELE</name>
<protein>
    <submittedName>
        <fullName evidence="2">Uncharacterized protein</fullName>
    </submittedName>
</protein>
<evidence type="ECO:0000313" key="2">
    <source>
        <dbReference type="EMBL" id="TNN83845.1"/>
    </source>
</evidence>
<sequence>MVKETWQDEGRARFVHKHLAPNTPRPISDSDNRIPPVPPGPSFSKSNQDFTSFSQGNTLIFILILHVNTPAVCRPELFSSNKMDSA</sequence>
<evidence type="ECO:0000256" key="1">
    <source>
        <dbReference type="SAM" id="MobiDB-lite"/>
    </source>
</evidence>
<proteinExistence type="predicted"/>
<reference evidence="2 3" key="1">
    <citation type="submission" date="2019-03" db="EMBL/GenBank/DDBJ databases">
        <title>First draft genome of Liparis tanakae, snailfish: a comprehensive survey of snailfish specific genes.</title>
        <authorList>
            <person name="Kim W."/>
            <person name="Song I."/>
            <person name="Jeong J.-H."/>
            <person name="Kim D."/>
            <person name="Kim S."/>
            <person name="Ryu S."/>
            <person name="Song J.Y."/>
            <person name="Lee S.K."/>
        </authorList>
    </citation>
    <scope>NUCLEOTIDE SEQUENCE [LARGE SCALE GENOMIC DNA]</scope>
    <source>
        <tissue evidence="2">Muscle</tissue>
    </source>
</reference>
<comment type="caution">
    <text evidence="2">The sequence shown here is derived from an EMBL/GenBank/DDBJ whole genome shotgun (WGS) entry which is preliminary data.</text>
</comment>
<dbReference type="Proteomes" id="UP000314294">
    <property type="component" value="Unassembled WGS sequence"/>
</dbReference>
<dbReference type="AlphaFoldDB" id="A0A4Z2J0I9"/>
<keyword evidence="3" id="KW-1185">Reference proteome</keyword>